<reference evidence="1 2" key="1">
    <citation type="journal article" date="2018" name="Nat. Biotechnol.">
        <title>A standardized bacterial taxonomy based on genome phylogeny substantially revises the tree of life.</title>
        <authorList>
            <person name="Parks D.H."/>
            <person name="Chuvochina M."/>
            <person name="Waite D.W."/>
            <person name="Rinke C."/>
            <person name="Skarshewski A."/>
            <person name="Chaumeil P.A."/>
            <person name="Hugenholtz P."/>
        </authorList>
    </citation>
    <scope>NUCLEOTIDE SEQUENCE [LARGE SCALE GENOMIC DNA]</scope>
    <source>
        <strain evidence="1">UBA11728</strain>
    </source>
</reference>
<protein>
    <submittedName>
        <fullName evidence="1">Uncharacterized protein</fullName>
    </submittedName>
</protein>
<gene>
    <name evidence="1" type="ORF">DHW61_06295</name>
</gene>
<sequence length="288" mass="33563">MKVKIHKRIIIAILLVVCVVGGIIGKIGWDKLKIEEPIYFRYLVEHYLPTIVDSMELKYVQDFTDKRKVKEVEFTNHPELKVEVYPKYTQHYGIYKVITETIYMKWDTNVVSNLPDVAEIDSIQVTYSDGTKQIVDIGRICIYGGKSDRDILEAVDCIPLWESERMQKYKATETIIMEGLSELSHEFLQTKDIIESYSLVVDDDNITNGPCVIKPGQMVVFSMRLNGFDVRKFINSNSNYDYCKIVPQLIYQKESGEVFTTDIYNDPMIVQFENYQEVREYVKKRSVL</sequence>
<evidence type="ECO:0000313" key="1">
    <source>
        <dbReference type="EMBL" id="HCL02016.1"/>
    </source>
</evidence>
<comment type="caution">
    <text evidence="1">The sequence shown here is derived from an EMBL/GenBank/DDBJ whole genome shotgun (WGS) entry which is preliminary data.</text>
</comment>
<name>A0A3D2X4W9_9FIRM</name>
<accession>A0A3D2X4W9</accession>
<dbReference type="EMBL" id="DPVV01000213">
    <property type="protein sequence ID" value="HCL02016.1"/>
    <property type="molecule type" value="Genomic_DNA"/>
</dbReference>
<evidence type="ECO:0000313" key="2">
    <source>
        <dbReference type="Proteomes" id="UP000262969"/>
    </source>
</evidence>
<dbReference type="AlphaFoldDB" id="A0A3D2X4W9"/>
<dbReference type="Proteomes" id="UP000262969">
    <property type="component" value="Unassembled WGS sequence"/>
</dbReference>
<proteinExistence type="predicted"/>
<organism evidence="1 2">
    <name type="scientific">Lachnoclostridium phytofermentans</name>
    <dbReference type="NCBI Taxonomy" id="66219"/>
    <lineage>
        <taxon>Bacteria</taxon>
        <taxon>Bacillati</taxon>
        <taxon>Bacillota</taxon>
        <taxon>Clostridia</taxon>
        <taxon>Lachnospirales</taxon>
        <taxon>Lachnospiraceae</taxon>
    </lineage>
</organism>